<organism evidence="3 4">
    <name type="scientific">Ramlibacter pinisoli</name>
    <dbReference type="NCBI Taxonomy" id="2682844"/>
    <lineage>
        <taxon>Bacteria</taxon>
        <taxon>Pseudomonadati</taxon>
        <taxon>Pseudomonadota</taxon>
        <taxon>Betaproteobacteria</taxon>
        <taxon>Burkholderiales</taxon>
        <taxon>Comamonadaceae</taxon>
        <taxon>Ramlibacter</taxon>
    </lineage>
</organism>
<sequence length="324" mass="33583">MTSSFRRIVIAFSCLAAPLAPALAQDFPTRPITIVVPFPPGGGTDIAARVLGERMGSLLGQSIVVVNRPGAGGNIGAASVARAPGDGYTLVMATQGTHGSNASLYKDTGYDTVNDFTPVSLVAETPLILVTGSKQPIQNLRDLLDLARAKPGALNYGSSSVGGSPHLAMELLKSMTGINMVHVPYQGSAPLRTALLSGEITVMFDNIPSSLPLVREGRFRALGVSGTERSSAAPDVPTVAQAGVPGFEVSAWYALLAGPNTPPAVVNKLNAAVVQALKAKDVTDKMIDLGYQPGGSTPAELAARIRADLEKYRKLIRSAGLSAQ</sequence>
<evidence type="ECO:0000313" key="4">
    <source>
        <dbReference type="Proteomes" id="UP000469385"/>
    </source>
</evidence>
<dbReference type="Gene3D" id="3.40.190.10">
    <property type="entry name" value="Periplasmic binding protein-like II"/>
    <property type="match status" value="1"/>
</dbReference>
<dbReference type="InterPro" id="IPR042100">
    <property type="entry name" value="Bug_dom1"/>
</dbReference>
<accession>A0A6N8ITE8</accession>
<evidence type="ECO:0000256" key="2">
    <source>
        <dbReference type="SAM" id="SignalP"/>
    </source>
</evidence>
<dbReference type="PANTHER" id="PTHR42928:SF5">
    <property type="entry name" value="BLR1237 PROTEIN"/>
    <property type="match status" value="1"/>
</dbReference>
<feature type="chain" id="PRO_5026818242" evidence="2">
    <location>
        <begin position="25"/>
        <end position="324"/>
    </location>
</feature>
<feature type="signal peptide" evidence="2">
    <location>
        <begin position="1"/>
        <end position="24"/>
    </location>
</feature>
<dbReference type="CDD" id="cd13578">
    <property type="entry name" value="PBP2_Bug27"/>
    <property type="match status" value="1"/>
</dbReference>
<dbReference type="EMBL" id="WSEL01000003">
    <property type="protein sequence ID" value="MVQ29992.1"/>
    <property type="molecule type" value="Genomic_DNA"/>
</dbReference>
<evidence type="ECO:0000256" key="1">
    <source>
        <dbReference type="ARBA" id="ARBA00006987"/>
    </source>
</evidence>
<keyword evidence="2" id="KW-0732">Signal</keyword>
<dbReference type="Gene3D" id="3.40.190.150">
    <property type="entry name" value="Bordetella uptake gene, domain 1"/>
    <property type="match status" value="1"/>
</dbReference>
<dbReference type="RefSeq" id="WP_157397931.1">
    <property type="nucleotide sequence ID" value="NZ_WSEL01000003.1"/>
</dbReference>
<dbReference type="SUPFAM" id="SSF53850">
    <property type="entry name" value="Periplasmic binding protein-like II"/>
    <property type="match status" value="1"/>
</dbReference>
<gene>
    <name evidence="3" type="ORF">GON04_11065</name>
</gene>
<name>A0A6N8ITE8_9BURK</name>
<keyword evidence="4" id="KW-1185">Reference proteome</keyword>
<dbReference type="Proteomes" id="UP000469385">
    <property type="component" value="Unassembled WGS sequence"/>
</dbReference>
<protein>
    <submittedName>
        <fullName evidence="3">Tripartite tricarboxylate transporter substrate binding protein</fullName>
    </submittedName>
</protein>
<dbReference type="Pfam" id="PF03401">
    <property type="entry name" value="TctC"/>
    <property type="match status" value="1"/>
</dbReference>
<dbReference type="InterPro" id="IPR005064">
    <property type="entry name" value="BUG"/>
</dbReference>
<dbReference type="PIRSF" id="PIRSF017082">
    <property type="entry name" value="YflP"/>
    <property type="match status" value="1"/>
</dbReference>
<dbReference type="AlphaFoldDB" id="A0A6N8ITE8"/>
<comment type="similarity">
    <text evidence="1">Belongs to the UPF0065 (bug) family.</text>
</comment>
<proteinExistence type="inferred from homology"/>
<comment type="caution">
    <text evidence="3">The sequence shown here is derived from an EMBL/GenBank/DDBJ whole genome shotgun (WGS) entry which is preliminary data.</text>
</comment>
<dbReference type="PANTHER" id="PTHR42928">
    <property type="entry name" value="TRICARBOXYLATE-BINDING PROTEIN"/>
    <property type="match status" value="1"/>
</dbReference>
<reference evidence="3 4" key="1">
    <citation type="submission" date="2019-12" db="EMBL/GenBank/DDBJ databases">
        <authorList>
            <person name="Huq M.A."/>
        </authorList>
    </citation>
    <scope>NUCLEOTIDE SEQUENCE [LARGE SCALE GENOMIC DNA]</scope>
    <source>
        <strain evidence="3 4">MAH-25</strain>
    </source>
</reference>
<evidence type="ECO:0000313" key="3">
    <source>
        <dbReference type="EMBL" id="MVQ29992.1"/>
    </source>
</evidence>